<dbReference type="Gene3D" id="1.10.530.10">
    <property type="match status" value="1"/>
</dbReference>
<keyword evidence="5" id="KW-1185">Reference proteome</keyword>
<dbReference type="Pfam" id="PF13406">
    <property type="entry name" value="SLT_2"/>
    <property type="match status" value="1"/>
</dbReference>
<dbReference type="InterPro" id="IPR011970">
    <property type="entry name" value="MltB_2"/>
</dbReference>
<dbReference type="CDD" id="cd13399">
    <property type="entry name" value="Slt35-like"/>
    <property type="match status" value="1"/>
</dbReference>
<dbReference type="RefSeq" id="WP_223306187.1">
    <property type="nucleotide sequence ID" value="NZ_JSUQ01000007.1"/>
</dbReference>
<feature type="domain" description="Transglycosylase SLT" evidence="3">
    <location>
        <begin position="121"/>
        <end position="412"/>
    </location>
</feature>
<dbReference type="Gene3D" id="1.10.8.350">
    <property type="entry name" value="Bacterial muramidase"/>
    <property type="match status" value="1"/>
</dbReference>
<dbReference type="InterPro" id="IPR002477">
    <property type="entry name" value="Peptidoglycan-bd-like"/>
</dbReference>
<dbReference type="Proteomes" id="UP000030960">
    <property type="component" value="Unassembled WGS sequence"/>
</dbReference>
<dbReference type="FunFam" id="1.10.8.350:FF:000001">
    <property type="entry name" value="Lytic murein transglycosylase B"/>
    <property type="match status" value="1"/>
</dbReference>
<dbReference type="NCBIfam" id="TIGR02283">
    <property type="entry name" value="MltB_2"/>
    <property type="match status" value="1"/>
</dbReference>
<dbReference type="Pfam" id="PF01471">
    <property type="entry name" value="PG_binding_1"/>
    <property type="match status" value="1"/>
</dbReference>
<evidence type="ECO:0000256" key="1">
    <source>
        <dbReference type="SAM" id="SignalP"/>
    </source>
</evidence>
<dbReference type="PANTHER" id="PTHR30163:SF8">
    <property type="entry name" value="LYTIC MUREIN TRANSGLYCOSYLASE"/>
    <property type="match status" value="1"/>
</dbReference>
<feature type="chain" id="PRO_5002081315" evidence="1">
    <location>
        <begin position="21"/>
        <end position="489"/>
    </location>
</feature>
<dbReference type="SUPFAM" id="SSF47090">
    <property type="entry name" value="PGBD-like"/>
    <property type="match status" value="1"/>
</dbReference>
<gene>
    <name evidence="4" type="ORF">OA50_02086</name>
</gene>
<organism evidence="4 5">
    <name type="scientific">Mameliella alba</name>
    <dbReference type="NCBI Taxonomy" id="561184"/>
    <lineage>
        <taxon>Bacteria</taxon>
        <taxon>Pseudomonadati</taxon>
        <taxon>Pseudomonadota</taxon>
        <taxon>Alphaproteobacteria</taxon>
        <taxon>Rhodobacterales</taxon>
        <taxon>Roseobacteraceae</taxon>
        <taxon>Mameliella</taxon>
    </lineage>
</organism>
<dbReference type="PANTHER" id="PTHR30163">
    <property type="entry name" value="MEMBRANE-BOUND LYTIC MUREIN TRANSGLYCOSYLASE B"/>
    <property type="match status" value="1"/>
</dbReference>
<evidence type="ECO:0000313" key="4">
    <source>
        <dbReference type="EMBL" id="KHQ53555.1"/>
    </source>
</evidence>
<proteinExistence type="predicted"/>
<dbReference type="PATRIC" id="fig|1515334.3.peg.2101"/>
<comment type="caution">
    <text evidence="4">The sequence shown here is derived from an EMBL/GenBank/DDBJ whole genome shotgun (WGS) entry which is preliminary data.</text>
</comment>
<dbReference type="GO" id="GO:0009253">
    <property type="term" value="P:peptidoglycan catabolic process"/>
    <property type="evidence" value="ECO:0007669"/>
    <property type="project" value="TreeGrafter"/>
</dbReference>
<dbReference type="EMBL" id="JSUQ01000007">
    <property type="protein sequence ID" value="KHQ53555.1"/>
    <property type="molecule type" value="Genomic_DNA"/>
</dbReference>
<accession>A0A0B3RR21</accession>
<dbReference type="AlphaFoldDB" id="A0A0B3RR21"/>
<dbReference type="InterPro" id="IPR031304">
    <property type="entry name" value="SLT_2"/>
</dbReference>
<evidence type="ECO:0000313" key="5">
    <source>
        <dbReference type="Proteomes" id="UP000030960"/>
    </source>
</evidence>
<protein>
    <submittedName>
        <fullName evidence="4">Peptidoglycan binding domain protein</fullName>
    </submittedName>
</protein>
<reference evidence="4 5" key="1">
    <citation type="submission" date="2014-10" db="EMBL/GenBank/DDBJ databases">
        <title>Genome sequence of Ponticoccus sp. strain UMTAT08 isolated from clonal culture of toxic dinoflagellate Alexandrium tamiyavanichii.</title>
        <authorList>
            <person name="Gan H.Y."/>
            <person name="Muhd D.-D."/>
            <person name="Mohd Noor M.E."/>
            <person name="Yeong Y.S."/>
            <person name="Usup G."/>
        </authorList>
    </citation>
    <scope>NUCLEOTIDE SEQUENCE [LARGE SCALE GENOMIC DNA]</scope>
    <source>
        <strain evidence="4 5">UMTAT08</strain>
    </source>
</reference>
<dbReference type="GO" id="GO:0008933">
    <property type="term" value="F:peptidoglycan lytic transglycosylase activity"/>
    <property type="evidence" value="ECO:0007669"/>
    <property type="project" value="TreeGrafter"/>
</dbReference>
<dbReference type="InterPro" id="IPR036366">
    <property type="entry name" value="PGBDSf"/>
</dbReference>
<dbReference type="Gene3D" id="1.10.101.10">
    <property type="entry name" value="PGBD-like superfamily/PGBD"/>
    <property type="match status" value="1"/>
</dbReference>
<keyword evidence="1" id="KW-0732">Signal</keyword>
<dbReference type="InterPro" id="IPR036365">
    <property type="entry name" value="PGBD-like_sf"/>
</dbReference>
<name>A0A0B3RR21_9RHOB</name>
<evidence type="ECO:0000259" key="3">
    <source>
        <dbReference type="Pfam" id="PF13406"/>
    </source>
</evidence>
<dbReference type="SUPFAM" id="SSF53955">
    <property type="entry name" value="Lysozyme-like"/>
    <property type="match status" value="1"/>
</dbReference>
<dbReference type="InterPro" id="IPR043426">
    <property type="entry name" value="MltB-like"/>
</dbReference>
<evidence type="ECO:0000259" key="2">
    <source>
        <dbReference type="Pfam" id="PF01471"/>
    </source>
</evidence>
<sequence length="489" mass="53196">MMWRATTGLIALALFAPLAAAEAVEVSLRPVARGELEARVTDRAIPASPRPVGRGEAPEVEDRPLIVDGVPEDELEVVSRAATLTPSLLAPAGSLRPVLRPAALETLAAHSARITGTQAGFRDWVRAFRPRALEQGIEPAVFDAAFKGAKFDRKVVERDRNQSEFTKTIWDYLDSAASATRIRNGKAALKKHRKLLDKIEADYGVQKEIVVAIWGLESAYGTFRGSTPVIEAMASLAYDARRAEFFEGELIDALKILQDGHTTQANLRGSWAGAMGHTQFMPGSFQRLSVDHDGDGKRDIWGDDPADALASTANYLKSNGWKTGVPWGVEVRVPKGFDYMQAKREVTRLPSEWADLGVLDIDGKPVGDFGPASVLLPAGHTGAAFLVFDNFEVIETYNTADAYVIGVGHLADRIAGGKAIQGKWPRGDRALTFEERIELQQRLTAAGFDTEGIDAKIGPLTVEAVRQYQRSQGLVPDGYASLSVLKRLR</sequence>
<feature type="domain" description="Peptidoglycan binding-like" evidence="2">
    <location>
        <begin position="434"/>
        <end position="488"/>
    </location>
</feature>
<dbReference type="STRING" id="561184.SAMN05216376_106132"/>
<feature type="signal peptide" evidence="1">
    <location>
        <begin position="1"/>
        <end position="20"/>
    </location>
</feature>
<dbReference type="InterPro" id="IPR023346">
    <property type="entry name" value="Lysozyme-like_dom_sf"/>
</dbReference>